<dbReference type="OrthoDB" id="3698794at2"/>
<dbReference type="PROSITE" id="PS51257">
    <property type="entry name" value="PROKAR_LIPOPROTEIN"/>
    <property type="match status" value="1"/>
</dbReference>
<protein>
    <submittedName>
        <fullName evidence="2">Uncharacterized protein</fullName>
    </submittedName>
</protein>
<gene>
    <name evidence="2" type="ORF">CF165_39040</name>
</gene>
<accession>A0A229SQU1</accession>
<reference evidence="3" key="1">
    <citation type="submission" date="2017-07" db="EMBL/GenBank/DDBJ databases">
        <title>Comparative genome mining reveals phylogenetic distribution patterns of secondary metabolites in Amycolatopsis.</title>
        <authorList>
            <person name="Adamek M."/>
            <person name="Alanjary M."/>
            <person name="Sales-Ortells H."/>
            <person name="Goodfellow M."/>
            <person name="Bull A.T."/>
            <person name="Kalinowski J."/>
            <person name="Ziemert N."/>
        </authorList>
    </citation>
    <scope>NUCLEOTIDE SEQUENCE [LARGE SCALE GENOMIC DNA]</scope>
    <source>
        <strain evidence="3">H5</strain>
    </source>
</reference>
<dbReference type="EMBL" id="NMUL01000048">
    <property type="protein sequence ID" value="OXM61266.1"/>
    <property type="molecule type" value="Genomic_DNA"/>
</dbReference>
<comment type="caution">
    <text evidence="2">The sequence shown here is derived from an EMBL/GenBank/DDBJ whole genome shotgun (WGS) entry which is preliminary data.</text>
</comment>
<feature type="chain" id="PRO_5013348155" evidence="1">
    <location>
        <begin position="29"/>
        <end position="131"/>
    </location>
</feature>
<evidence type="ECO:0000313" key="2">
    <source>
        <dbReference type="EMBL" id="OXM61266.1"/>
    </source>
</evidence>
<dbReference type="AlphaFoldDB" id="A0A229SQU1"/>
<keyword evidence="1" id="KW-0732">Signal</keyword>
<dbReference type="RefSeq" id="WP_093952624.1">
    <property type="nucleotide sequence ID" value="NZ_NMUL01000048.1"/>
</dbReference>
<organism evidence="2 3">
    <name type="scientific">Amycolatopsis vastitatis</name>
    <dbReference type="NCBI Taxonomy" id="1905142"/>
    <lineage>
        <taxon>Bacteria</taxon>
        <taxon>Bacillati</taxon>
        <taxon>Actinomycetota</taxon>
        <taxon>Actinomycetes</taxon>
        <taxon>Pseudonocardiales</taxon>
        <taxon>Pseudonocardiaceae</taxon>
        <taxon>Amycolatopsis</taxon>
    </lineage>
</organism>
<feature type="signal peptide" evidence="1">
    <location>
        <begin position="1"/>
        <end position="28"/>
    </location>
</feature>
<evidence type="ECO:0000256" key="1">
    <source>
        <dbReference type="SAM" id="SignalP"/>
    </source>
</evidence>
<evidence type="ECO:0000313" key="3">
    <source>
        <dbReference type="Proteomes" id="UP000215199"/>
    </source>
</evidence>
<sequence>MRPTHRFATAVAAGGLLLALTGCGVAQQASETAGQVGAAASSATVCAEAVRIATATPDLTDPRAAADRAHAAAGELSELASRAGNTTVGEAIGTLAGTLRETTIGDLTGAPAAWLRKQADQVAALTKACGG</sequence>
<keyword evidence="3" id="KW-1185">Reference proteome</keyword>
<dbReference type="NCBIfam" id="NF037950">
    <property type="entry name" value="spanin2_1"/>
    <property type="match status" value="1"/>
</dbReference>
<dbReference type="Proteomes" id="UP000215199">
    <property type="component" value="Unassembled WGS sequence"/>
</dbReference>
<name>A0A229SQU1_9PSEU</name>
<proteinExistence type="predicted"/>